<dbReference type="STRING" id="7574.A0A1S3ITE7"/>
<proteinExistence type="inferred from homology"/>
<name>A0A1S3ITE7_LINAN</name>
<dbReference type="GO" id="GO:0006887">
    <property type="term" value="P:exocytosis"/>
    <property type="evidence" value="ECO:0007669"/>
    <property type="project" value="TreeGrafter"/>
</dbReference>
<dbReference type="OrthoDB" id="10255013at2759"/>
<accession>A0A1S3ITE7</accession>
<reference evidence="8" key="1">
    <citation type="submission" date="2025-08" db="UniProtKB">
        <authorList>
            <consortium name="RefSeq"/>
        </authorList>
    </citation>
    <scope>IDENTIFICATION</scope>
    <source>
        <tissue evidence="8">Gonads</tissue>
    </source>
</reference>
<sequence>MKDRMAELLCWQENVWGESEEADTDTEWPQVVMPPEESQALLMNTLETVTSVQNSVESMAQMVEQTKKLHSELEVASFGLVQLKEKLEVQYGRIFAYCTDIRAKLNEMEKVLEDDQTSAGCGSARAKICRAQHQSLSTQLYLILRDFYAAQVTHEEHVKGRIRRQLSILGTEISDDELDDAVHGGGSTLFYCNIQVNVAEAEFKLSMTEERHRQFTAMEDKLHELRNLFLNVQNIVAQDSELIDNIEHNVSKTADYIQEINEVHTYKKAVPVKKRNLRARIVSISRVGFNKMFHKRLRT</sequence>
<comment type="subcellular location">
    <subcellularLocation>
        <location evidence="1">Membrane</location>
        <topology evidence="1">Single-pass type IV membrane protein</topology>
    </subcellularLocation>
</comment>
<dbReference type="GO" id="GO:0048278">
    <property type="term" value="P:vesicle docking"/>
    <property type="evidence" value="ECO:0007669"/>
    <property type="project" value="TreeGrafter"/>
</dbReference>
<dbReference type="PROSITE" id="PS50192">
    <property type="entry name" value="T_SNARE"/>
    <property type="match status" value="1"/>
</dbReference>
<dbReference type="InterPro" id="IPR010989">
    <property type="entry name" value="SNARE"/>
</dbReference>
<dbReference type="PANTHER" id="PTHR19957">
    <property type="entry name" value="SYNTAXIN"/>
    <property type="match status" value="1"/>
</dbReference>
<evidence type="ECO:0000256" key="5">
    <source>
        <dbReference type="ARBA" id="ARBA00023136"/>
    </source>
</evidence>
<dbReference type="InterPro" id="IPR000727">
    <property type="entry name" value="T_SNARE_dom"/>
</dbReference>
<keyword evidence="4" id="KW-1133">Transmembrane helix</keyword>
<gene>
    <name evidence="8" type="primary">LOC106166704</name>
</gene>
<evidence type="ECO:0000256" key="4">
    <source>
        <dbReference type="ARBA" id="ARBA00022989"/>
    </source>
</evidence>
<dbReference type="AlphaFoldDB" id="A0A1S3ITE7"/>
<dbReference type="InParanoid" id="A0A1S3ITE7"/>
<evidence type="ECO:0000313" key="8">
    <source>
        <dbReference type="RefSeq" id="XP_013400804.1"/>
    </source>
</evidence>
<protein>
    <submittedName>
        <fullName evidence="8">Syntaxin-like</fullName>
    </submittedName>
</protein>
<dbReference type="GO" id="GO:0006906">
    <property type="term" value="P:vesicle fusion"/>
    <property type="evidence" value="ECO:0007669"/>
    <property type="project" value="TreeGrafter"/>
</dbReference>
<evidence type="ECO:0000256" key="1">
    <source>
        <dbReference type="ARBA" id="ARBA00004211"/>
    </source>
</evidence>
<dbReference type="GO" id="GO:0006886">
    <property type="term" value="P:intracellular protein transport"/>
    <property type="evidence" value="ECO:0007669"/>
    <property type="project" value="TreeGrafter"/>
</dbReference>
<keyword evidence="5" id="KW-0472">Membrane</keyword>
<dbReference type="SUPFAM" id="SSF47661">
    <property type="entry name" value="t-snare proteins"/>
    <property type="match status" value="1"/>
</dbReference>
<dbReference type="PANTHER" id="PTHR19957:SF307">
    <property type="entry name" value="PROTEIN SSO1-RELATED"/>
    <property type="match status" value="1"/>
</dbReference>
<dbReference type="InterPro" id="IPR045242">
    <property type="entry name" value="Syntaxin"/>
</dbReference>
<dbReference type="Gene3D" id="1.20.58.70">
    <property type="match status" value="1"/>
</dbReference>
<dbReference type="GO" id="GO:0005886">
    <property type="term" value="C:plasma membrane"/>
    <property type="evidence" value="ECO:0007669"/>
    <property type="project" value="TreeGrafter"/>
</dbReference>
<dbReference type="KEGG" id="lak:106166704"/>
<evidence type="ECO:0000259" key="6">
    <source>
        <dbReference type="PROSITE" id="PS50192"/>
    </source>
</evidence>
<dbReference type="Pfam" id="PF00804">
    <property type="entry name" value="Syntaxin"/>
    <property type="match status" value="1"/>
</dbReference>
<comment type="similarity">
    <text evidence="2">Belongs to the syntaxin family.</text>
</comment>
<dbReference type="InterPro" id="IPR006011">
    <property type="entry name" value="Syntaxin_N"/>
</dbReference>
<dbReference type="RefSeq" id="XP_013400804.1">
    <property type="nucleotide sequence ID" value="XM_013545350.1"/>
</dbReference>
<keyword evidence="7" id="KW-1185">Reference proteome</keyword>
<evidence type="ECO:0000256" key="2">
    <source>
        <dbReference type="ARBA" id="ARBA00009063"/>
    </source>
</evidence>
<feature type="domain" description="T-SNARE coiled-coil homology" evidence="6">
    <location>
        <begin position="205"/>
        <end position="258"/>
    </location>
</feature>
<dbReference type="SMART" id="SM00397">
    <property type="entry name" value="t_SNARE"/>
    <property type="match status" value="1"/>
</dbReference>
<dbReference type="GO" id="GO:0031201">
    <property type="term" value="C:SNARE complex"/>
    <property type="evidence" value="ECO:0007669"/>
    <property type="project" value="TreeGrafter"/>
</dbReference>
<keyword evidence="3" id="KW-0812">Transmembrane</keyword>
<dbReference type="GeneID" id="106166704"/>
<dbReference type="GO" id="GO:0012505">
    <property type="term" value="C:endomembrane system"/>
    <property type="evidence" value="ECO:0007669"/>
    <property type="project" value="TreeGrafter"/>
</dbReference>
<organism evidence="7 8">
    <name type="scientific">Lingula anatina</name>
    <name type="common">Brachiopod</name>
    <name type="synonym">Lingula unguis</name>
    <dbReference type="NCBI Taxonomy" id="7574"/>
    <lineage>
        <taxon>Eukaryota</taxon>
        <taxon>Metazoa</taxon>
        <taxon>Spiralia</taxon>
        <taxon>Lophotrochozoa</taxon>
        <taxon>Brachiopoda</taxon>
        <taxon>Linguliformea</taxon>
        <taxon>Lingulata</taxon>
        <taxon>Lingulida</taxon>
        <taxon>Linguloidea</taxon>
        <taxon>Lingulidae</taxon>
        <taxon>Lingula</taxon>
    </lineage>
</organism>
<dbReference type="GO" id="GO:0005484">
    <property type="term" value="F:SNAP receptor activity"/>
    <property type="evidence" value="ECO:0007669"/>
    <property type="project" value="TreeGrafter"/>
</dbReference>
<evidence type="ECO:0000256" key="3">
    <source>
        <dbReference type="ARBA" id="ARBA00022692"/>
    </source>
</evidence>
<dbReference type="GO" id="GO:0000149">
    <property type="term" value="F:SNARE binding"/>
    <property type="evidence" value="ECO:0007669"/>
    <property type="project" value="TreeGrafter"/>
</dbReference>
<dbReference type="Proteomes" id="UP000085678">
    <property type="component" value="Unplaced"/>
</dbReference>
<evidence type="ECO:0000313" key="7">
    <source>
        <dbReference type="Proteomes" id="UP000085678"/>
    </source>
</evidence>